<dbReference type="RefSeq" id="WP_062282135.1">
    <property type="nucleotide sequence ID" value="NZ_DF968181.1"/>
</dbReference>
<name>A0A0S7BTC8_9CHLR</name>
<evidence type="ECO:0000313" key="2">
    <source>
        <dbReference type="EMBL" id="GAP41266.1"/>
    </source>
</evidence>
<evidence type="ECO:0000256" key="1">
    <source>
        <dbReference type="SAM" id="MobiDB-lite"/>
    </source>
</evidence>
<gene>
    <name evidence="2" type="ORF">ATC1_131251</name>
</gene>
<dbReference type="SUPFAM" id="SSF48452">
    <property type="entry name" value="TPR-like"/>
    <property type="match status" value="1"/>
</dbReference>
<dbReference type="AlphaFoldDB" id="A0A0S7BTC8"/>
<dbReference type="InterPro" id="IPR011990">
    <property type="entry name" value="TPR-like_helical_dom_sf"/>
</dbReference>
<dbReference type="Proteomes" id="UP000053370">
    <property type="component" value="Unassembled WGS sequence"/>
</dbReference>
<feature type="compositionally biased region" description="Basic and acidic residues" evidence="1">
    <location>
        <begin position="308"/>
        <end position="328"/>
    </location>
</feature>
<organism evidence="2">
    <name type="scientific">Flexilinea flocculi</name>
    <dbReference type="NCBI Taxonomy" id="1678840"/>
    <lineage>
        <taxon>Bacteria</taxon>
        <taxon>Bacillati</taxon>
        <taxon>Chloroflexota</taxon>
        <taxon>Anaerolineae</taxon>
        <taxon>Anaerolineales</taxon>
        <taxon>Anaerolineaceae</taxon>
        <taxon>Flexilinea</taxon>
    </lineage>
</organism>
<dbReference type="Gene3D" id="1.25.40.10">
    <property type="entry name" value="Tetratricopeptide repeat domain"/>
    <property type="match status" value="1"/>
</dbReference>
<proteinExistence type="predicted"/>
<accession>A0A0S7BTC8</accession>
<protein>
    <recommendedName>
        <fullName evidence="4">Peptidase family C25</fullName>
    </recommendedName>
</protein>
<feature type="compositionally biased region" description="Polar residues" evidence="1">
    <location>
        <begin position="283"/>
        <end position="307"/>
    </location>
</feature>
<evidence type="ECO:0008006" key="4">
    <source>
        <dbReference type="Google" id="ProtNLM"/>
    </source>
</evidence>
<dbReference type="STRING" id="1678840.ATC1_131251"/>
<reference evidence="2" key="1">
    <citation type="journal article" date="2015" name="Genome Announc.">
        <title>Draft Genome Sequence of Anaerolineae Strain TC1, a Novel Isolate from a Methanogenic Wastewater Treatment System.</title>
        <authorList>
            <person name="Matsuura N."/>
            <person name="Tourlousse D.M."/>
            <person name="Sun L."/>
            <person name="Toyonaga M."/>
            <person name="Kuroda K."/>
            <person name="Ohashi A."/>
            <person name="Cruz R."/>
            <person name="Yamaguchi T."/>
            <person name="Sekiguchi Y."/>
        </authorList>
    </citation>
    <scope>NUCLEOTIDE SEQUENCE [LARGE SCALE GENOMIC DNA]</scope>
    <source>
        <strain evidence="2">TC1</strain>
    </source>
</reference>
<dbReference type="OrthoDB" id="139227at2"/>
<feature type="region of interest" description="Disordered" evidence="1">
    <location>
        <begin position="283"/>
        <end position="328"/>
    </location>
</feature>
<evidence type="ECO:0000313" key="3">
    <source>
        <dbReference type="Proteomes" id="UP000053370"/>
    </source>
</evidence>
<dbReference type="EMBL" id="DF968181">
    <property type="protein sequence ID" value="GAP41266.1"/>
    <property type="molecule type" value="Genomic_DNA"/>
</dbReference>
<sequence length="891" mass="101161">MNTILINRSQFIELSNTAYQVENFAFAKRIIISWLKKHPSDLWIQYRLAIILYKLGLKDEAIRLSEIIVDHDPEFIEVWALLAALYPDASEQKKVAIQRQKILNSFKKQDIAGQTSKNVFFRKKESIDIDDLDDFDILSAIRIIKKIGSGTDLSSCHRLLKIYTRRWPKAVQFRLMLGDVLNRMGNSEEGIQIIHATLENDLIGQVAYRLWKSENPYKDLWLDSDQLTLDISTLEIPAKVAKHSKLDKEYNLIVESENDLDFQEQNRIKKAENTARTNLNTEETFNNHQVNDPSIISQKNYLDSSTKTTEKTREPDREQLPSSKKTEKKKELYPSFFSIKGDIKNLIKKNEKKIGTATTDPIKEYVYKLNLEDADERFPVYVVLSTISGLTAKYGKNNKDFIDQEMRSVVDAVENREGWNAMVYYPDEFQSGSMTTMSAESIRASLIQLDQSLSAKGLMIGALLIVGGHDVVPFFTLNNPAMDDDLKIYSDVPYASSDSICFYDQHWQIGRIPGDNSNDPGLLLSQLREIQNHHMTRFNGQKSGENKNGINKQPIIGKFSKVLKSEKCFGYSCAVWQRPSVAVYKNLTDASNLLISPATMASNFPLSRLENVDYAYFNLHGIKGQPNWYGQKDTKDTSSIPMIPVALEISNARNITKTPKVVFAENCYGSDIINRNESNALSLHMLGKTTHVFIGSTAIAYGAMNLPLTAADLLANLFWKHLLTGISCGEAFRRARKNLATEIESSNGSLDGEVQKTLLSFVLLGDPLYAVDDYADITDRMQRAKTSRNYELAREKLDSKVAIDFAMAKKIYNEVNQMYNLNVVSDEFSTFTIQKQIINRKSGGDLEDIEKSQNYVIVYSKDTKVGNMLDRLITRVTVNREGKIIKVSFSR</sequence>
<keyword evidence="3" id="KW-1185">Reference proteome</keyword>